<sequence length="263" mass="29862">MAHAPKLTTSNLPTLSEDAASATSSPARGKEMRQNLLGKLRPPPLVHSWEFYHDRQDRKKPSQEESASASSQAQPNYEDRLVKLNDITDVRDFWETFNNFDTTRLPLRDSVHLFHKGVKPVWEDKRNVHGGSWTFRVPKAQGAEFWKEICMMAIGEKLQAAVESNRKTFVDDICGISLSVRFTSVLVQIWNRDGNHKAAIDRLLETVIEELPEQLTPKEGTYYYKKHDEHAGYQKPEGVPAKPTIIEETNTVPKADDGAKAHE</sequence>
<feature type="region of interest" description="Disordered" evidence="6">
    <location>
        <begin position="1"/>
        <end position="75"/>
    </location>
</feature>
<organism evidence="7 8">
    <name type="scientific">Viridothelium virens</name>
    <name type="common">Speckled blister lichen</name>
    <name type="synonym">Trypethelium virens</name>
    <dbReference type="NCBI Taxonomy" id="1048519"/>
    <lineage>
        <taxon>Eukaryota</taxon>
        <taxon>Fungi</taxon>
        <taxon>Dikarya</taxon>
        <taxon>Ascomycota</taxon>
        <taxon>Pezizomycotina</taxon>
        <taxon>Dothideomycetes</taxon>
        <taxon>Dothideomycetes incertae sedis</taxon>
        <taxon>Trypetheliales</taxon>
        <taxon>Trypetheliaceae</taxon>
        <taxon>Viridothelium</taxon>
    </lineage>
</organism>
<evidence type="ECO:0000256" key="6">
    <source>
        <dbReference type="SAM" id="MobiDB-lite"/>
    </source>
</evidence>
<keyword evidence="8" id="KW-1185">Reference proteome</keyword>
<evidence type="ECO:0000256" key="4">
    <source>
        <dbReference type="ARBA" id="ARBA00022917"/>
    </source>
</evidence>
<dbReference type="AlphaFoldDB" id="A0A6A6HMQ3"/>
<dbReference type="InterPro" id="IPR001040">
    <property type="entry name" value="TIF_eIF_4E"/>
</dbReference>
<feature type="region of interest" description="Disordered" evidence="6">
    <location>
        <begin position="232"/>
        <end position="263"/>
    </location>
</feature>
<dbReference type="Pfam" id="PF01652">
    <property type="entry name" value="IF4E"/>
    <property type="match status" value="1"/>
</dbReference>
<evidence type="ECO:0000256" key="2">
    <source>
        <dbReference type="ARBA" id="ARBA00022845"/>
    </source>
</evidence>
<feature type="compositionally biased region" description="Basic and acidic residues" evidence="6">
    <location>
        <begin position="50"/>
        <end position="63"/>
    </location>
</feature>
<evidence type="ECO:0000256" key="1">
    <source>
        <dbReference type="ARBA" id="ARBA00022540"/>
    </source>
</evidence>
<dbReference type="EMBL" id="ML991774">
    <property type="protein sequence ID" value="KAF2238813.1"/>
    <property type="molecule type" value="Genomic_DNA"/>
</dbReference>
<protein>
    <submittedName>
        <fullName evidence="7">Translation initiation factor eIF4e</fullName>
    </submittedName>
</protein>
<dbReference type="GO" id="GO:0006417">
    <property type="term" value="P:regulation of translation"/>
    <property type="evidence" value="ECO:0007669"/>
    <property type="project" value="UniProtKB-KW"/>
</dbReference>
<dbReference type="GO" id="GO:0003743">
    <property type="term" value="F:translation initiation factor activity"/>
    <property type="evidence" value="ECO:0007669"/>
    <property type="project" value="UniProtKB-KW"/>
</dbReference>
<feature type="compositionally biased region" description="Low complexity" evidence="6">
    <location>
        <begin position="64"/>
        <end position="74"/>
    </location>
</feature>
<reference evidence="7" key="1">
    <citation type="journal article" date="2020" name="Stud. Mycol.">
        <title>101 Dothideomycetes genomes: a test case for predicting lifestyles and emergence of pathogens.</title>
        <authorList>
            <person name="Haridas S."/>
            <person name="Albert R."/>
            <person name="Binder M."/>
            <person name="Bloem J."/>
            <person name="Labutti K."/>
            <person name="Salamov A."/>
            <person name="Andreopoulos B."/>
            <person name="Baker S."/>
            <person name="Barry K."/>
            <person name="Bills G."/>
            <person name="Bluhm B."/>
            <person name="Cannon C."/>
            <person name="Castanera R."/>
            <person name="Culley D."/>
            <person name="Daum C."/>
            <person name="Ezra D."/>
            <person name="Gonzalez J."/>
            <person name="Henrissat B."/>
            <person name="Kuo A."/>
            <person name="Liang C."/>
            <person name="Lipzen A."/>
            <person name="Lutzoni F."/>
            <person name="Magnuson J."/>
            <person name="Mondo S."/>
            <person name="Nolan M."/>
            <person name="Ohm R."/>
            <person name="Pangilinan J."/>
            <person name="Park H.-J."/>
            <person name="Ramirez L."/>
            <person name="Alfaro M."/>
            <person name="Sun H."/>
            <person name="Tritt A."/>
            <person name="Yoshinaga Y."/>
            <person name="Zwiers L.-H."/>
            <person name="Turgeon B."/>
            <person name="Goodwin S."/>
            <person name="Spatafora J."/>
            <person name="Crous P."/>
            <person name="Grigoriev I."/>
        </authorList>
    </citation>
    <scope>NUCLEOTIDE SEQUENCE</scope>
    <source>
        <strain evidence="7">Tuck. ex Michener</strain>
    </source>
</reference>
<keyword evidence="1 5" id="KW-0396">Initiation factor</keyword>
<dbReference type="Gene3D" id="3.30.760.10">
    <property type="entry name" value="RNA Cap, Translation Initiation Factor Eif4e"/>
    <property type="match status" value="1"/>
</dbReference>
<keyword evidence="2" id="KW-0810">Translation regulation</keyword>
<dbReference type="PANTHER" id="PTHR11960:SF66">
    <property type="entry name" value="EUKARYOTIC TRANSLATION INITIATION FACTOR 4E TYPE 3"/>
    <property type="match status" value="1"/>
</dbReference>
<dbReference type="Proteomes" id="UP000800092">
    <property type="component" value="Unassembled WGS sequence"/>
</dbReference>
<proteinExistence type="inferred from homology"/>
<dbReference type="GO" id="GO:0016281">
    <property type="term" value="C:eukaryotic translation initiation factor 4F complex"/>
    <property type="evidence" value="ECO:0007669"/>
    <property type="project" value="TreeGrafter"/>
</dbReference>
<feature type="compositionally biased region" description="Basic and acidic residues" evidence="6">
    <location>
        <begin position="254"/>
        <end position="263"/>
    </location>
</feature>
<evidence type="ECO:0000256" key="5">
    <source>
        <dbReference type="RuleBase" id="RU004374"/>
    </source>
</evidence>
<dbReference type="OrthoDB" id="17977at2759"/>
<evidence type="ECO:0000313" key="7">
    <source>
        <dbReference type="EMBL" id="KAF2238813.1"/>
    </source>
</evidence>
<dbReference type="InterPro" id="IPR023398">
    <property type="entry name" value="TIF_eIF4e-like"/>
</dbReference>
<evidence type="ECO:0000313" key="8">
    <source>
        <dbReference type="Proteomes" id="UP000800092"/>
    </source>
</evidence>
<dbReference type="SUPFAM" id="SSF55418">
    <property type="entry name" value="eIF4e-like"/>
    <property type="match status" value="1"/>
</dbReference>
<gene>
    <name evidence="7" type="ORF">EV356DRAFT_524726</name>
</gene>
<keyword evidence="4 5" id="KW-0648">Protein biosynthesis</keyword>
<accession>A0A6A6HMQ3</accession>
<keyword evidence="3 5" id="KW-0694">RNA-binding</keyword>
<dbReference type="GO" id="GO:0000340">
    <property type="term" value="F:RNA 7-methylguanosine cap binding"/>
    <property type="evidence" value="ECO:0007669"/>
    <property type="project" value="TreeGrafter"/>
</dbReference>
<comment type="similarity">
    <text evidence="5">Belongs to the eukaryotic initiation factor 4E family.</text>
</comment>
<name>A0A6A6HMQ3_VIRVR</name>
<dbReference type="PANTHER" id="PTHR11960">
    <property type="entry name" value="EUKARYOTIC TRANSLATION INITIATION FACTOR 4E RELATED"/>
    <property type="match status" value="1"/>
</dbReference>
<evidence type="ECO:0000256" key="3">
    <source>
        <dbReference type="ARBA" id="ARBA00022884"/>
    </source>
</evidence>